<dbReference type="InterPro" id="IPR002912">
    <property type="entry name" value="ACT_dom"/>
</dbReference>
<dbReference type="InterPro" id="IPR027271">
    <property type="entry name" value="Acetolactate_synth/TF_NikR_C"/>
</dbReference>
<dbReference type="CDD" id="cd04878">
    <property type="entry name" value="ACT_AHAS"/>
    <property type="match status" value="1"/>
</dbReference>
<feature type="coiled-coil region" evidence="7">
    <location>
        <begin position="54"/>
        <end position="81"/>
    </location>
</feature>
<dbReference type="Pfam" id="PF10369">
    <property type="entry name" value="ALS_ss_C"/>
    <property type="match status" value="1"/>
</dbReference>
<comment type="pathway">
    <text evidence="1 6">Amino-acid biosynthesis; L-isoleucine biosynthesis; L-isoleucine from 2-oxobutanoate: step 1/4.</text>
</comment>
<dbReference type="AlphaFoldDB" id="A0A2H1EIM4"/>
<evidence type="ECO:0000313" key="10">
    <source>
        <dbReference type="Proteomes" id="UP000232412"/>
    </source>
</evidence>
<evidence type="ECO:0000256" key="3">
    <source>
        <dbReference type="ARBA" id="ARBA00006341"/>
    </source>
</evidence>
<name>A0A2H1EIM4_9ARCH</name>
<accession>A0A2H1EIM4</accession>
<sequence length="163" mass="18381">MWSIISVLVENKPGVLFKITNLFRSRNYNIDSISVGVTENPEVSRMTITTEADEKQLNQILKQLDKLIDTLEVKLLEEKKSVYRELVMMKLKVSKPTDIKEITDLANAFKCDVHDVRKNSIILEITATPDRINALEDLVKGYGILEMARTGICALARGDGNES</sequence>
<dbReference type="NCBIfam" id="TIGR00119">
    <property type="entry name" value="acolac_sm"/>
    <property type="match status" value="1"/>
</dbReference>
<evidence type="ECO:0000256" key="7">
    <source>
        <dbReference type="SAM" id="Coils"/>
    </source>
</evidence>
<evidence type="ECO:0000256" key="4">
    <source>
        <dbReference type="ARBA" id="ARBA00022605"/>
    </source>
</evidence>
<dbReference type="NCBIfam" id="NF008864">
    <property type="entry name" value="PRK11895.1"/>
    <property type="match status" value="1"/>
</dbReference>
<dbReference type="RefSeq" id="WP_101010259.1">
    <property type="nucleotide sequence ID" value="NZ_FRFC01000004.1"/>
</dbReference>
<dbReference type="PROSITE" id="PS51671">
    <property type="entry name" value="ACT"/>
    <property type="match status" value="1"/>
</dbReference>
<keyword evidence="6 9" id="KW-0808">Transferase</keyword>
<comment type="catalytic activity">
    <reaction evidence="6">
        <text>2 pyruvate + H(+) = (2S)-2-acetolactate + CO2</text>
        <dbReference type="Rhea" id="RHEA:25249"/>
        <dbReference type="ChEBI" id="CHEBI:15361"/>
        <dbReference type="ChEBI" id="CHEBI:15378"/>
        <dbReference type="ChEBI" id="CHEBI:16526"/>
        <dbReference type="ChEBI" id="CHEBI:58476"/>
        <dbReference type="EC" id="2.2.1.6"/>
    </reaction>
</comment>
<keyword evidence="10" id="KW-1185">Reference proteome</keyword>
<dbReference type="GO" id="GO:0009097">
    <property type="term" value="P:isoleucine biosynthetic process"/>
    <property type="evidence" value="ECO:0007669"/>
    <property type="project" value="UniProtKB-UniRule"/>
</dbReference>
<dbReference type="Gene3D" id="3.30.70.1150">
    <property type="entry name" value="ACT-like. Chain A, domain 2"/>
    <property type="match status" value="1"/>
</dbReference>
<comment type="pathway">
    <text evidence="2 6">Amino-acid biosynthesis; L-valine biosynthesis; L-valine from pyruvate: step 1/4.</text>
</comment>
<dbReference type="InterPro" id="IPR054480">
    <property type="entry name" value="AHAS_small-like_ACT"/>
</dbReference>
<evidence type="ECO:0000256" key="1">
    <source>
        <dbReference type="ARBA" id="ARBA00004974"/>
    </source>
</evidence>
<comment type="function">
    <text evidence="6">Catalyzes the conversion of 2 pyruvate molecules into acetolactate in the first common step of the biosynthetic pathway of the branched-amino acids such as leucine, isoleucine, and valine.</text>
</comment>
<evidence type="ECO:0000256" key="5">
    <source>
        <dbReference type="ARBA" id="ARBA00023304"/>
    </source>
</evidence>
<comment type="subunit">
    <text evidence="6">Dimer of large and small chains.</text>
</comment>
<evidence type="ECO:0000259" key="8">
    <source>
        <dbReference type="PROSITE" id="PS51671"/>
    </source>
</evidence>
<dbReference type="EC" id="2.2.1.6" evidence="6"/>
<dbReference type="Gene3D" id="3.30.70.260">
    <property type="match status" value="1"/>
</dbReference>
<dbReference type="OrthoDB" id="85792at2157"/>
<dbReference type="PANTHER" id="PTHR30239">
    <property type="entry name" value="ACETOLACTATE SYNTHASE SMALL SUBUNIT"/>
    <property type="match status" value="1"/>
</dbReference>
<evidence type="ECO:0000256" key="2">
    <source>
        <dbReference type="ARBA" id="ARBA00005025"/>
    </source>
</evidence>
<keyword evidence="4 6" id="KW-0028">Amino-acid biosynthesis</keyword>
<feature type="domain" description="ACT" evidence="8">
    <location>
        <begin position="4"/>
        <end position="78"/>
    </location>
</feature>
<comment type="similarity">
    <text evidence="3 6">Belongs to the acetolactate synthase small subunit family.</text>
</comment>
<evidence type="ECO:0000256" key="6">
    <source>
        <dbReference type="RuleBase" id="RU368092"/>
    </source>
</evidence>
<dbReference type="InterPro" id="IPR045865">
    <property type="entry name" value="ACT-like_dom_sf"/>
</dbReference>
<proteinExistence type="inferred from homology"/>
<reference evidence="10" key="1">
    <citation type="submission" date="2016-12" db="EMBL/GenBank/DDBJ databases">
        <authorList>
            <person name="Herbold C."/>
        </authorList>
    </citation>
    <scope>NUCLEOTIDE SEQUENCE [LARGE SCALE GENOMIC DNA]</scope>
</reference>
<dbReference type="InterPro" id="IPR039557">
    <property type="entry name" value="AHAS_ACT"/>
</dbReference>
<dbReference type="GO" id="GO:1990610">
    <property type="term" value="F:acetolactate synthase regulator activity"/>
    <property type="evidence" value="ECO:0007669"/>
    <property type="project" value="UniProtKB-UniRule"/>
</dbReference>
<keyword evidence="5 6" id="KW-0100">Branched-chain amino acid biosynthesis</keyword>
<dbReference type="UniPathway" id="UPA00049">
    <property type="reaction ID" value="UER00059"/>
</dbReference>
<dbReference type="InterPro" id="IPR004789">
    <property type="entry name" value="Acetalactate_synth_ssu"/>
</dbReference>
<dbReference type="SUPFAM" id="SSF55021">
    <property type="entry name" value="ACT-like"/>
    <property type="match status" value="2"/>
</dbReference>
<dbReference type="Proteomes" id="UP000232412">
    <property type="component" value="Unassembled WGS sequence"/>
</dbReference>
<dbReference type="GO" id="GO:0005829">
    <property type="term" value="C:cytosol"/>
    <property type="evidence" value="ECO:0007669"/>
    <property type="project" value="TreeGrafter"/>
</dbReference>
<evidence type="ECO:0000313" key="9">
    <source>
        <dbReference type="EMBL" id="SHO46381.1"/>
    </source>
</evidence>
<keyword evidence="7" id="KW-0175">Coiled coil</keyword>
<gene>
    <name evidence="9" type="primary">ilvH</name>
    <name evidence="9" type="ORF">NSIN_30093</name>
</gene>
<dbReference type="PANTHER" id="PTHR30239:SF0">
    <property type="entry name" value="ACETOLACTATE SYNTHASE SMALL SUBUNIT 1, CHLOROPLASTIC"/>
    <property type="match status" value="1"/>
</dbReference>
<dbReference type="Pfam" id="PF22629">
    <property type="entry name" value="ACT_AHAS_ss"/>
    <property type="match status" value="1"/>
</dbReference>
<dbReference type="FunFam" id="3.30.70.260:FF:000001">
    <property type="entry name" value="Acetolactate synthase, small subunit"/>
    <property type="match status" value="1"/>
</dbReference>
<dbReference type="UniPathway" id="UPA00047">
    <property type="reaction ID" value="UER00055"/>
</dbReference>
<dbReference type="GO" id="GO:0009099">
    <property type="term" value="P:L-valine biosynthetic process"/>
    <property type="evidence" value="ECO:0007669"/>
    <property type="project" value="UniProtKB-UniRule"/>
</dbReference>
<dbReference type="InterPro" id="IPR019455">
    <property type="entry name" value="Acetolactate_synth_ssu_C"/>
</dbReference>
<protein>
    <recommendedName>
        <fullName evidence="6">Acetolactate synthase small subunit</fullName>
        <shortName evidence="6">AHAS</shortName>
        <shortName evidence="6">ALS</shortName>
        <ecNumber evidence="6">2.2.1.6</ecNumber>
    </recommendedName>
    <alternativeName>
        <fullName evidence="6">Acetohydroxy-acid synthase small subunit</fullName>
    </alternativeName>
</protein>
<organism evidence="9 10">
    <name type="scientific">Nitrosotalea sinensis</name>
    <dbReference type="NCBI Taxonomy" id="1499975"/>
    <lineage>
        <taxon>Archaea</taxon>
        <taxon>Nitrososphaerota</taxon>
        <taxon>Nitrososphaeria</taxon>
        <taxon>Nitrosotaleales</taxon>
        <taxon>Nitrosotaleaceae</taxon>
        <taxon>Nitrosotalea</taxon>
    </lineage>
</organism>
<dbReference type="EMBL" id="FRFC01000004">
    <property type="protein sequence ID" value="SHO46381.1"/>
    <property type="molecule type" value="Genomic_DNA"/>
</dbReference>
<dbReference type="GO" id="GO:0003984">
    <property type="term" value="F:acetolactate synthase activity"/>
    <property type="evidence" value="ECO:0007669"/>
    <property type="project" value="UniProtKB-UniRule"/>
</dbReference>